<accession>A0A6B8KFQ1</accession>
<sequence length="161" mass="17805">MSKAEPLSMSFLSPLRAFLAMAAVAASLSAACAAEAPLERLEIVTSSGAHQFQVEVARTEEQREKGLMERRSMPRDQGMLFEFHVEQPVAMWMKNTYIPLDMVFVSRRGRVTGVAENATPMSEEIIPSGQPAYAVIELNAGVAREIKLKIGDDVRHPAFKR</sequence>
<dbReference type="KEGG" id="mhey:H2LOC_005880"/>
<dbReference type="InterPro" id="IPR038695">
    <property type="entry name" value="Saro_0823-like_sf"/>
</dbReference>
<keyword evidence="1" id="KW-0732">Signal</keyword>
<dbReference type="Proteomes" id="UP000309061">
    <property type="component" value="Chromosome"/>
</dbReference>
<evidence type="ECO:0000313" key="2">
    <source>
        <dbReference type="EMBL" id="QGM45260.1"/>
    </source>
</evidence>
<dbReference type="OrthoDB" id="9808290at2"/>
<dbReference type="PANTHER" id="PTHR37953">
    <property type="entry name" value="UPF0127 PROTEIN MJ1496"/>
    <property type="match status" value="1"/>
</dbReference>
<dbReference type="Gene3D" id="2.60.120.1140">
    <property type="entry name" value="Protein of unknown function DUF192"/>
    <property type="match status" value="1"/>
</dbReference>
<organism evidence="2 3">
    <name type="scientific">Methylocystis heyeri</name>
    <dbReference type="NCBI Taxonomy" id="391905"/>
    <lineage>
        <taxon>Bacteria</taxon>
        <taxon>Pseudomonadati</taxon>
        <taxon>Pseudomonadota</taxon>
        <taxon>Alphaproteobacteria</taxon>
        <taxon>Hyphomicrobiales</taxon>
        <taxon>Methylocystaceae</taxon>
        <taxon>Methylocystis</taxon>
    </lineage>
</organism>
<dbReference type="AlphaFoldDB" id="A0A6B8KFQ1"/>
<dbReference type="EMBL" id="CP046052">
    <property type="protein sequence ID" value="QGM45260.1"/>
    <property type="molecule type" value="Genomic_DNA"/>
</dbReference>
<dbReference type="Pfam" id="PF02643">
    <property type="entry name" value="DUF192"/>
    <property type="match status" value="1"/>
</dbReference>
<name>A0A6B8KFQ1_9HYPH</name>
<evidence type="ECO:0000313" key="3">
    <source>
        <dbReference type="Proteomes" id="UP000309061"/>
    </source>
</evidence>
<evidence type="ECO:0000256" key="1">
    <source>
        <dbReference type="SAM" id="SignalP"/>
    </source>
</evidence>
<dbReference type="PROSITE" id="PS51257">
    <property type="entry name" value="PROKAR_LIPOPROTEIN"/>
    <property type="match status" value="1"/>
</dbReference>
<proteinExistence type="predicted"/>
<keyword evidence="3" id="KW-1185">Reference proteome</keyword>
<dbReference type="PANTHER" id="PTHR37953:SF1">
    <property type="entry name" value="UPF0127 PROTEIN MJ1496"/>
    <property type="match status" value="1"/>
</dbReference>
<protein>
    <submittedName>
        <fullName evidence="2">DUF192 domain-containing protein</fullName>
    </submittedName>
</protein>
<feature type="signal peptide" evidence="1">
    <location>
        <begin position="1"/>
        <end position="22"/>
    </location>
</feature>
<dbReference type="InterPro" id="IPR003795">
    <property type="entry name" value="DUF192"/>
</dbReference>
<feature type="chain" id="PRO_5025608928" evidence="1">
    <location>
        <begin position="23"/>
        <end position="161"/>
    </location>
</feature>
<gene>
    <name evidence="2" type="ORF">H2LOC_005880</name>
</gene>
<reference evidence="2 3" key="1">
    <citation type="submission" date="2019-11" db="EMBL/GenBank/DDBJ databases">
        <title>The genome sequence of Methylocystis heyeri.</title>
        <authorList>
            <person name="Oshkin I.Y."/>
            <person name="Miroshnikov K."/>
            <person name="Dedysh S.N."/>
        </authorList>
    </citation>
    <scope>NUCLEOTIDE SEQUENCE [LARGE SCALE GENOMIC DNA]</scope>
    <source>
        <strain evidence="2 3">H2</strain>
    </source>
</reference>